<sequence>MQRVSCCMQSLHYYLQVVGFEAGGAASMKFTYSGPDTGSQFVPVRSIDSRVPPLESSPSNTWTMQIFALPKGTMEAPTAFPTDSLVGADDSLPIINFGSDQEVRAYVPKTPDVYAWRIFGNLVIATGGSYSFCTESDDGSLFYLNGLSTVDPSSYTLVVDNDGVHGSIRACGTAELTTGTYSAKVTGFQWGGGMAMRLYYKGPDTGDQYWFVRSTGKSGVVNEDPALGSWLLQMYGVSGGIAATPRNFYARQAIGQSARVPKIHFDDLATFRRYVPSTPDVNYAWLFLGKVMVNTGGDYTFCTTSDDGSMLYLNGGALGSKFVLQINNDGLHGPNQKCKTLTLTSGIYNAKVTGFQAGGGVMMRFTYSGPDTASQFRYVRSVDTKTADLNPSYKDPGSQLPEVFSQGLHARYTYKSWDSKAAVWNDVSGNKRNGIGSGSGFSTICETDVNGAAGTVCSVKGTTAAALNFGAGSVPPTFTICSISRYTGAARGRVLSGDGNWLHGHWLGNVGVAFYEGWKTGGATTIAIQPTDWLLFCGQNAPPGLFVANGVRVGNGAGGGASNIAFGVNALGCCGKSEASDWAISEISVWNRALSADELESVLSYYS</sequence>
<protein>
    <recommendedName>
        <fullName evidence="1">PA14 domain-containing protein</fullName>
    </recommendedName>
</protein>
<name>A0A7S0QPG1_9CRYP</name>
<dbReference type="InterPro" id="IPR013320">
    <property type="entry name" value="ConA-like_dom_sf"/>
</dbReference>
<accession>A0A7S0QPG1</accession>
<feature type="domain" description="PA14" evidence="1">
    <location>
        <begin position="235"/>
        <end position="383"/>
    </location>
</feature>
<dbReference type="Gene3D" id="2.60.120.200">
    <property type="match status" value="1"/>
</dbReference>
<dbReference type="AlphaFoldDB" id="A0A7S0QPG1"/>
<reference evidence="2" key="1">
    <citation type="submission" date="2021-01" db="EMBL/GenBank/DDBJ databases">
        <authorList>
            <person name="Corre E."/>
            <person name="Pelletier E."/>
            <person name="Niang G."/>
            <person name="Scheremetjew M."/>
            <person name="Finn R."/>
            <person name="Kale V."/>
            <person name="Holt S."/>
            <person name="Cochrane G."/>
            <person name="Meng A."/>
            <person name="Brown T."/>
            <person name="Cohen L."/>
        </authorList>
    </citation>
    <scope>NUCLEOTIDE SEQUENCE</scope>
    <source>
        <strain evidence="2">CCAP979/52</strain>
    </source>
</reference>
<feature type="domain" description="PA14" evidence="1">
    <location>
        <begin position="57"/>
        <end position="216"/>
    </location>
</feature>
<dbReference type="EMBL" id="HBEZ01036015">
    <property type="protein sequence ID" value="CAD8642122.1"/>
    <property type="molecule type" value="Transcribed_RNA"/>
</dbReference>
<dbReference type="SUPFAM" id="SSF49899">
    <property type="entry name" value="Concanavalin A-like lectins/glucanases"/>
    <property type="match status" value="1"/>
</dbReference>
<gene>
    <name evidence="2" type="ORF">CCUR1050_LOCUS19806</name>
</gene>
<dbReference type="PROSITE" id="PS51820">
    <property type="entry name" value="PA14"/>
    <property type="match status" value="2"/>
</dbReference>
<proteinExistence type="predicted"/>
<evidence type="ECO:0000313" key="2">
    <source>
        <dbReference type="EMBL" id="CAD8642122.1"/>
    </source>
</evidence>
<organism evidence="2">
    <name type="scientific">Cryptomonas curvata</name>
    <dbReference type="NCBI Taxonomy" id="233186"/>
    <lineage>
        <taxon>Eukaryota</taxon>
        <taxon>Cryptophyceae</taxon>
        <taxon>Cryptomonadales</taxon>
        <taxon>Cryptomonadaceae</taxon>
        <taxon>Cryptomonas</taxon>
    </lineage>
</organism>
<dbReference type="InterPro" id="IPR037524">
    <property type="entry name" value="PA14/GLEYA"/>
</dbReference>
<evidence type="ECO:0000259" key="1">
    <source>
        <dbReference type="PROSITE" id="PS51820"/>
    </source>
</evidence>